<sequence length="167" mass="19456">MDIPKDQKSHDPDFDWEKFSRYVIESYGSFESPDYSFVKVNLARPKYPDVTRFLEGNYKFSEDTEPNTDVSYGYFLSGDDGDLILRVSLVGPYYYFSSLSSDGSQESPRIDFPSTDFRCLLIRRMEEVGMIFTPIEVLNRKIVFGNRPSSVYSILYCYEDEPSWIVN</sequence>
<dbReference type="Proteomes" id="UP000494174">
    <property type="component" value="Unassembled WGS sequence"/>
</dbReference>
<evidence type="ECO:0000313" key="1">
    <source>
        <dbReference type="EMBL" id="VWB38544.1"/>
    </source>
</evidence>
<dbReference type="EMBL" id="CABVPU010000005">
    <property type="protein sequence ID" value="VWB38544.1"/>
    <property type="molecule type" value="Genomic_DNA"/>
</dbReference>
<gene>
    <name evidence="1" type="ORF">BLA15945_01739</name>
</gene>
<organism evidence="1 2">
    <name type="scientific">Burkholderia lata (strain ATCC 17760 / DSM 23089 / LMG 22485 / NCIMB 9086 / R18194 / 383)</name>
    <dbReference type="NCBI Taxonomy" id="482957"/>
    <lineage>
        <taxon>Bacteria</taxon>
        <taxon>Pseudomonadati</taxon>
        <taxon>Pseudomonadota</taxon>
        <taxon>Betaproteobacteria</taxon>
        <taxon>Burkholderiales</taxon>
        <taxon>Burkholderiaceae</taxon>
        <taxon>Burkholderia</taxon>
        <taxon>Burkholderia cepacia complex</taxon>
    </lineage>
</organism>
<reference evidence="1 2" key="1">
    <citation type="submission" date="2019-09" db="EMBL/GenBank/DDBJ databases">
        <authorList>
            <person name="Depoorter E."/>
        </authorList>
    </citation>
    <scope>NUCLEOTIDE SEQUENCE [LARGE SCALE GENOMIC DNA]</scope>
    <source>
        <strain evidence="1">R-15945</strain>
    </source>
</reference>
<accession>A0A6P2J403</accession>
<dbReference type="AlphaFoldDB" id="A0A6P2J403"/>
<proteinExistence type="predicted"/>
<name>A0A6P2J403_BURL3</name>
<evidence type="ECO:0000313" key="2">
    <source>
        <dbReference type="Proteomes" id="UP000494174"/>
    </source>
</evidence>
<protein>
    <submittedName>
        <fullName evidence="1">Uncharacterized protein</fullName>
    </submittedName>
</protein>